<dbReference type="InterPro" id="IPR014729">
    <property type="entry name" value="Rossmann-like_a/b/a_fold"/>
</dbReference>
<comment type="caution">
    <text evidence="1">The sequence shown here is derived from an EMBL/GenBank/DDBJ whole genome shotgun (WGS) entry which is preliminary data.</text>
</comment>
<dbReference type="AlphaFoldDB" id="A0A918XSL3"/>
<organism evidence="1 2">
    <name type="scientific">Thalassobaculum fulvum</name>
    <dbReference type="NCBI Taxonomy" id="1633335"/>
    <lineage>
        <taxon>Bacteria</taxon>
        <taxon>Pseudomonadati</taxon>
        <taxon>Pseudomonadota</taxon>
        <taxon>Alphaproteobacteria</taxon>
        <taxon>Rhodospirillales</taxon>
        <taxon>Thalassobaculaceae</taxon>
        <taxon>Thalassobaculum</taxon>
    </lineage>
</organism>
<proteinExistence type="predicted"/>
<gene>
    <name evidence="1" type="ORF">GCM10017083_22740</name>
</gene>
<sequence>MVVRTDRLRLLWLERGFLRLDLVEPLCQMLKDEVHALGCELGLSVWLVGRRPFAPKGL</sequence>
<dbReference type="EMBL" id="BMZS01000004">
    <property type="protein sequence ID" value="GHD49870.1"/>
    <property type="molecule type" value="Genomic_DNA"/>
</dbReference>
<dbReference type="Proteomes" id="UP000630353">
    <property type="component" value="Unassembled WGS sequence"/>
</dbReference>
<dbReference type="Gene3D" id="3.40.50.620">
    <property type="entry name" value="HUPs"/>
    <property type="match status" value="1"/>
</dbReference>
<reference evidence="1" key="1">
    <citation type="journal article" date="2014" name="Int. J. Syst. Evol. Microbiol.">
        <title>Complete genome sequence of Corynebacterium casei LMG S-19264T (=DSM 44701T), isolated from a smear-ripened cheese.</title>
        <authorList>
            <consortium name="US DOE Joint Genome Institute (JGI-PGF)"/>
            <person name="Walter F."/>
            <person name="Albersmeier A."/>
            <person name="Kalinowski J."/>
            <person name="Ruckert C."/>
        </authorList>
    </citation>
    <scope>NUCLEOTIDE SEQUENCE</scope>
    <source>
        <strain evidence="1">KCTC 42651</strain>
    </source>
</reference>
<reference evidence="1" key="2">
    <citation type="submission" date="2020-09" db="EMBL/GenBank/DDBJ databases">
        <authorList>
            <person name="Sun Q."/>
            <person name="Kim S."/>
        </authorList>
    </citation>
    <scope>NUCLEOTIDE SEQUENCE</scope>
    <source>
        <strain evidence="1">KCTC 42651</strain>
    </source>
</reference>
<name>A0A918XSL3_9PROT</name>
<evidence type="ECO:0000313" key="1">
    <source>
        <dbReference type="EMBL" id="GHD49870.1"/>
    </source>
</evidence>
<protein>
    <submittedName>
        <fullName evidence="1">Uncharacterized protein</fullName>
    </submittedName>
</protein>
<accession>A0A918XSL3</accession>
<keyword evidence="2" id="KW-1185">Reference proteome</keyword>
<evidence type="ECO:0000313" key="2">
    <source>
        <dbReference type="Proteomes" id="UP000630353"/>
    </source>
</evidence>